<organism evidence="1 2">
    <name type="scientific">Actinotalea soli</name>
    <dbReference type="NCBI Taxonomy" id="2819234"/>
    <lineage>
        <taxon>Bacteria</taxon>
        <taxon>Bacillati</taxon>
        <taxon>Actinomycetota</taxon>
        <taxon>Actinomycetes</taxon>
        <taxon>Micrococcales</taxon>
        <taxon>Cellulomonadaceae</taxon>
        <taxon>Actinotalea</taxon>
    </lineage>
</organism>
<reference evidence="1" key="1">
    <citation type="submission" date="2021-03" db="EMBL/GenBank/DDBJ databases">
        <title>Actinotalea soli sp. nov., isolated from soil.</title>
        <authorList>
            <person name="Ping W."/>
            <person name="Zhang J."/>
        </authorList>
    </citation>
    <scope>NUCLEOTIDE SEQUENCE</scope>
    <source>
        <strain evidence="1">BY-33</strain>
    </source>
</reference>
<name>A0A939LNZ9_9CELL</name>
<sequence>MDMNPVAPLPAVLAAQAATTPTTVTARWVRDGLQVINGGTGALGSAADARALLSGLPTQVR</sequence>
<evidence type="ECO:0000313" key="1">
    <source>
        <dbReference type="EMBL" id="MBO1751138.1"/>
    </source>
</evidence>
<dbReference type="Proteomes" id="UP000664209">
    <property type="component" value="Unassembled WGS sequence"/>
</dbReference>
<protein>
    <submittedName>
        <fullName evidence="1">Uncharacterized protein</fullName>
    </submittedName>
</protein>
<dbReference type="RefSeq" id="WP_208054825.1">
    <property type="nucleotide sequence ID" value="NZ_JAGEMK010000002.1"/>
</dbReference>
<dbReference type="AlphaFoldDB" id="A0A939LNZ9"/>
<proteinExistence type="predicted"/>
<gene>
    <name evidence="1" type="ORF">J4G33_04905</name>
</gene>
<keyword evidence="2" id="KW-1185">Reference proteome</keyword>
<dbReference type="EMBL" id="JAGEMK010000002">
    <property type="protein sequence ID" value="MBO1751138.1"/>
    <property type="molecule type" value="Genomic_DNA"/>
</dbReference>
<accession>A0A939LNZ9</accession>
<comment type="caution">
    <text evidence="1">The sequence shown here is derived from an EMBL/GenBank/DDBJ whole genome shotgun (WGS) entry which is preliminary data.</text>
</comment>
<evidence type="ECO:0000313" key="2">
    <source>
        <dbReference type="Proteomes" id="UP000664209"/>
    </source>
</evidence>